<evidence type="ECO:0000256" key="2">
    <source>
        <dbReference type="SAM" id="MobiDB-lite"/>
    </source>
</evidence>
<dbReference type="Gene3D" id="3.40.630.190">
    <property type="entry name" value="LCP protein"/>
    <property type="match status" value="1"/>
</dbReference>
<feature type="region of interest" description="Disordered" evidence="2">
    <location>
        <begin position="363"/>
        <end position="399"/>
    </location>
</feature>
<name>A0ABT1ZGX2_9MICO</name>
<keyword evidence="3" id="KW-0812">Transmembrane</keyword>
<gene>
    <name evidence="5" type="ORF">NUH29_10330</name>
</gene>
<feature type="region of interest" description="Disordered" evidence="2">
    <location>
        <begin position="1"/>
        <end position="25"/>
    </location>
</feature>
<dbReference type="InterPro" id="IPR050922">
    <property type="entry name" value="LytR/CpsA/Psr_CW_biosynth"/>
</dbReference>
<feature type="domain" description="Cell envelope-related transcriptional attenuator" evidence="4">
    <location>
        <begin position="110"/>
        <end position="270"/>
    </location>
</feature>
<feature type="transmembrane region" description="Helical" evidence="3">
    <location>
        <begin position="37"/>
        <end position="61"/>
    </location>
</feature>
<dbReference type="EMBL" id="JANTHX010000007">
    <property type="protein sequence ID" value="MCS0499943.1"/>
    <property type="molecule type" value="Genomic_DNA"/>
</dbReference>
<evidence type="ECO:0000313" key="6">
    <source>
        <dbReference type="Proteomes" id="UP001205337"/>
    </source>
</evidence>
<keyword evidence="6" id="KW-1185">Reference proteome</keyword>
<evidence type="ECO:0000256" key="1">
    <source>
        <dbReference type="ARBA" id="ARBA00006068"/>
    </source>
</evidence>
<protein>
    <submittedName>
        <fullName evidence="5">LCP family protein</fullName>
    </submittedName>
</protein>
<evidence type="ECO:0000313" key="5">
    <source>
        <dbReference type="EMBL" id="MCS0499943.1"/>
    </source>
</evidence>
<reference evidence="5 6" key="1">
    <citation type="submission" date="2022-08" db="EMBL/GenBank/DDBJ databases">
        <authorList>
            <person name="Li F."/>
        </authorList>
    </citation>
    <scope>NUCLEOTIDE SEQUENCE [LARGE SCALE GENOMIC DNA]</scope>
    <source>
        <strain evidence="5 6">10F1B-8-1</strain>
    </source>
</reference>
<organism evidence="5 6">
    <name type="scientific">Protaetiibacter mangrovi</name>
    <dbReference type="NCBI Taxonomy" id="2970926"/>
    <lineage>
        <taxon>Bacteria</taxon>
        <taxon>Bacillati</taxon>
        <taxon>Actinomycetota</taxon>
        <taxon>Actinomycetes</taxon>
        <taxon>Micrococcales</taxon>
        <taxon>Microbacteriaceae</taxon>
        <taxon>Protaetiibacter</taxon>
    </lineage>
</organism>
<accession>A0ABT1ZGX2</accession>
<dbReference type="Proteomes" id="UP001205337">
    <property type="component" value="Unassembled WGS sequence"/>
</dbReference>
<proteinExistence type="inferred from homology"/>
<evidence type="ECO:0000256" key="3">
    <source>
        <dbReference type="SAM" id="Phobius"/>
    </source>
</evidence>
<keyword evidence="3" id="KW-0472">Membrane</keyword>
<dbReference type="PANTHER" id="PTHR33392:SF6">
    <property type="entry name" value="POLYISOPRENYL-TEICHOIC ACID--PEPTIDOGLYCAN TEICHOIC ACID TRANSFERASE TAGU"/>
    <property type="match status" value="1"/>
</dbReference>
<dbReference type="InterPro" id="IPR004474">
    <property type="entry name" value="LytR_CpsA_psr"/>
</dbReference>
<dbReference type="NCBIfam" id="TIGR00350">
    <property type="entry name" value="lytR_cpsA_psr"/>
    <property type="match status" value="1"/>
</dbReference>
<evidence type="ECO:0000259" key="4">
    <source>
        <dbReference type="Pfam" id="PF03816"/>
    </source>
</evidence>
<dbReference type="PANTHER" id="PTHR33392">
    <property type="entry name" value="POLYISOPRENYL-TEICHOIC ACID--PEPTIDOGLYCAN TEICHOIC ACID TRANSFERASE TAGU"/>
    <property type="match status" value="1"/>
</dbReference>
<keyword evidence="3" id="KW-1133">Transmembrane helix</keyword>
<comment type="caution">
    <text evidence="5">The sequence shown here is derived from an EMBL/GenBank/DDBJ whole genome shotgun (WGS) entry which is preliminary data.</text>
</comment>
<sequence length="423" mass="43553">MSEQELKRDRSQRSRAPRPTGIARHGRLPKSRAWKTLLAFIGGALAVVLVSTAAVAGIAVYQLSSELSANAVDINEGTEAPIPEIGAYEGGFNMLVVGSDAYTDRTSVLNDVNILIHVSADQTSAVAVSIPRDMVVPFPGCTNTDTGKWGGVGSGLPINNALSYGGKDGGLACVVNVVENFTGLDIQYAGMIGFDGVAAMASAVGGVDVCLASDMKDKYVGLDLKAGTVHLDGWTALSFLRSRHGVGDGSDLTRISSQQVFLSALLRKLKSNETLTNVGTLMSLAKAAVANMQLSTELTQPATIVAMAKALNNIPMDRITFIQAPGSTGGTGIYSGKVQPKQGLINQLFAAIKADQAIGVAQAGDGRGSQADPNATTAPEPTATGTPDPTASATPEPVLSDKVVIPGINGQSAADQTCTIGTD</sequence>
<dbReference type="Pfam" id="PF03816">
    <property type="entry name" value="LytR_cpsA_psr"/>
    <property type="match status" value="1"/>
</dbReference>
<feature type="compositionally biased region" description="Low complexity" evidence="2">
    <location>
        <begin position="371"/>
        <end position="395"/>
    </location>
</feature>
<comment type="similarity">
    <text evidence="1">Belongs to the LytR/CpsA/Psr (LCP) family.</text>
</comment>
<dbReference type="RefSeq" id="WP_258799030.1">
    <property type="nucleotide sequence ID" value="NZ_JANTHX010000007.1"/>
</dbReference>
<feature type="compositionally biased region" description="Basic and acidic residues" evidence="2">
    <location>
        <begin position="1"/>
        <end position="12"/>
    </location>
</feature>